<organism evidence="1 2">
    <name type="scientific">Zarea fungicola</name>
    <dbReference type="NCBI Taxonomy" id="93591"/>
    <lineage>
        <taxon>Eukaryota</taxon>
        <taxon>Fungi</taxon>
        <taxon>Dikarya</taxon>
        <taxon>Ascomycota</taxon>
        <taxon>Pezizomycotina</taxon>
        <taxon>Sordariomycetes</taxon>
        <taxon>Hypocreomycetidae</taxon>
        <taxon>Hypocreales</taxon>
        <taxon>Cordycipitaceae</taxon>
        <taxon>Zarea</taxon>
    </lineage>
</organism>
<protein>
    <submittedName>
        <fullName evidence="1">Uncharacterized protein</fullName>
    </submittedName>
</protein>
<reference evidence="1" key="1">
    <citation type="submission" date="2022-08" db="EMBL/GenBank/DDBJ databases">
        <title>Genome Sequence of Lecanicillium fungicola.</title>
        <authorList>
            <person name="Buettner E."/>
        </authorList>
    </citation>
    <scope>NUCLEOTIDE SEQUENCE</scope>
    <source>
        <strain evidence="1">Babe33</strain>
    </source>
</reference>
<proteinExistence type="predicted"/>
<accession>A0ACC1MBY6</accession>
<comment type="caution">
    <text evidence="1">The sequence shown here is derived from an EMBL/GenBank/DDBJ whole genome shotgun (WGS) entry which is preliminary data.</text>
</comment>
<evidence type="ECO:0000313" key="1">
    <source>
        <dbReference type="EMBL" id="KAJ2957902.1"/>
    </source>
</evidence>
<sequence length="113" mass="13081">MVVLKTESEFGHAPPPQTPYSIISNLPGWEMLERFREGDLSPMAKVVHIYPRFTPTHAAREQQTQNKKRKKEEKEGKKERKKGREKTQANMMNLVSYLTAQRSTRPETRNGGQ</sequence>
<keyword evidence="2" id="KW-1185">Reference proteome</keyword>
<name>A0ACC1MBY6_9HYPO</name>
<evidence type="ECO:0000313" key="2">
    <source>
        <dbReference type="Proteomes" id="UP001143910"/>
    </source>
</evidence>
<dbReference type="EMBL" id="JANJQO010003604">
    <property type="protein sequence ID" value="KAJ2957902.1"/>
    <property type="molecule type" value="Genomic_DNA"/>
</dbReference>
<gene>
    <name evidence="1" type="ORF">NQ176_g11214</name>
</gene>
<dbReference type="Proteomes" id="UP001143910">
    <property type="component" value="Unassembled WGS sequence"/>
</dbReference>